<dbReference type="Pfam" id="PF00072">
    <property type="entry name" value="Response_reg"/>
    <property type="match status" value="1"/>
</dbReference>
<dbReference type="InterPro" id="IPR011006">
    <property type="entry name" value="CheY-like_superfamily"/>
</dbReference>
<feature type="modified residue" description="4-aspartylphosphate" evidence="3">
    <location>
        <position position="56"/>
    </location>
</feature>
<dbReference type="Pfam" id="PF01627">
    <property type="entry name" value="Hpt"/>
    <property type="match status" value="1"/>
</dbReference>
<evidence type="ECO:0000259" key="5">
    <source>
        <dbReference type="PROSITE" id="PS50894"/>
    </source>
</evidence>
<dbReference type="InterPro" id="IPR036641">
    <property type="entry name" value="HPT_dom_sf"/>
</dbReference>
<evidence type="ECO:0000259" key="4">
    <source>
        <dbReference type="PROSITE" id="PS50110"/>
    </source>
</evidence>
<organism evidence="6 7">
    <name type="scientific">Terriglobus saanensis (strain ATCC BAA-1853 / DSM 23119 / SP1PR4)</name>
    <dbReference type="NCBI Taxonomy" id="401053"/>
    <lineage>
        <taxon>Bacteria</taxon>
        <taxon>Pseudomonadati</taxon>
        <taxon>Acidobacteriota</taxon>
        <taxon>Terriglobia</taxon>
        <taxon>Terriglobales</taxon>
        <taxon>Acidobacteriaceae</taxon>
        <taxon>Terriglobus</taxon>
    </lineage>
</organism>
<accession>E8V728</accession>
<evidence type="ECO:0000256" key="1">
    <source>
        <dbReference type="ARBA" id="ARBA00022553"/>
    </source>
</evidence>
<dbReference type="SUPFAM" id="SSF52172">
    <property type="entry name" value="CheY-like"/>
    <property type="match status" value="1"/>
</dbReference>
<evidence type="ECO:0000256" key="3">
    <source>
        <dbReference type="PROSITE-ProRule" id="PRU00169"/>
    </source>
</evidence>
<dbReference type="GO" id="GO:0000160">
    <property type="term" value="P:phosphorelay signal transduction system"/>
    <property type="evidence" value="ECO:0007669"/>
    <property type="project" value="InterPro"/>
</dbReference>
<dbReference type="PROSITE" id="PS50110">
    <property type="entry name" value="RESPONSE_REGULATORY"/>
    <property type="match status" value="1"/>
</dbReference>
<dbReference type="Gene3D" id="3.40.50.2300">
    <property type="match status" value="1"/>
</dbReference>
<dbReference type="EMBL" id="CP002467">
    <property type="protein sequence ID" value="ADV81668.1"/>
    <property type="molecule type" value="Genomic_DNA"/>
</dbReference>
<feature type="modified residue" description="Phosphohistidine" evidence="2">
    <location>
        <position position="181"/>
    </location>
</feature>
<sequence length="239" mass="25413">MASDPRTILTIDDDAITRQVLAVVLEEADWEVHAADSGEAALALLHALQPQVVLSDLQMPGLSGEELVRALRSMVPSTTRILAMSATQKASRALEAFDGFLLKPFTAEDLTATLNAAGTQQMEAPANDLNEAVWQKLMASMPQPQVFALYEFALQDAASRVESMQAALTRQDYGTLHAQAHALKGSAGMIGAGTLRALAAAIDDTPATAAIPTSVGEHLRNIVTGISRLRSILLERSIS</sequence>
<dbReference type="SUPFAM" id="SSF47226">
    <property type="entry name" value="Histidine-containing phosphotransfer domain, HPT domain"/>
    <property type="match status" value="1"/>
</dbReference>
<dbReference type="PANTHER" id="PTHR44591:SF3">
    <property type="entry name" value="RESPONSE REGULATORY DOMAIN-CONTAINING PROTEIN"/>
    <property type="match status" value="1"/>
</dbReference>
<dbReference type="AlphaFoldDB" id="E8V728"/>
<gene>
    <name evidence="6" type="ordered locus">AciPR4_0835</name>
</gene>
<evidence type="ECO:0000256" key="2">
    <source>
        <dbReference type="PROSITE-ProRule" id="PRU00110"/>
    </source>
</evidence>
<dbReference type="InterPro" id="IPR001789">
    <property type="entry name" value="Sig_transdc_resp-reg_receiver"/>
</dbReference>
<dbReference type="RefSeq" id="WP_013567401.1">
    <property type="nucleotide sequence ID" value="NC_014963.1"/>
</dbReference>
<dbReference type="PROSITE" id="PS50894">
    <property type="entry name" value="HPT"/>
    <property type="match status" value="1"/>
</dbReference>
<dbReference type="OrthoDB" id="119465at2"/>
<dbReference type="eggNOG" id="COG2198">
    <property type="taxonomic scope" value="Bacteria"/>
</dbReference>
<dbReference type="Proteomes" id="UP000006844">
    <property type="component" value="Chromosome"/>
</dbReference>
<dbReference type="STRING" id="401053.AciPR4_0835"/>
<dbReference type="InterPro" id="IPR008207">
    <property type="entry name" value="Sig_transdc_His_kin_Hpt_dom"/>
</dbReference>
<dbReference type="CDD" id="cd00088">
    <property type="entry name" value="HPT"/>
    <property type="match status" value="1"/>
</dbReference>
<protein>
    <submittedName>
        <fullName evidence="6">Response regulator receiver and Hpt phospho transfer protein</fullName>
    </submittedName>
</protein>
<reference evidence="6 7" key="1">
    <citation type="journal article" date="2012" name="Stand. Genomic Sci.">
        <title>Complete genome sequence of Terriglobus saanensis type strain SP1PR4(T), an Acidobacteria from tundra soil.</title>
        <authorList>
            <person name="Rawat S.R."/>
            <person name="Mannisto M.K."/>
            <person name="Starovoytov V."/>
            <person name="Goodwin L."/>
            <person name="Nolan M."/>
            <person name="Hauser L."/>
            <person name="Land M."/>
            <person name="Davenport K.W."/>
            <person name="Woyke T."/>
            <person name="Haggblom M.M."/>
        </authorList>
    </citation>
    <scope>NUCLEOTIDE SEQUENCE</scope>
    <source>
        <strain evidence="7">ATCC BAA-1853 / DSM 23119 / SP1PR4</strain>
    </source>
</reference>
<name>E8V728_TERSS</name>
<evidence type="ECO:0000313" key="7">
    <source>
        <dbReference type="Proteomes" id="UP000006844"/>
    </source>
</evidence>
<feature type="domain" description="HPt" evidence="5">
    <location>
        <begin position="142"/>
        <end position="236"/>
    </location>
</feature>
<dbReference type="KEGG" id="tsa:AciPR4_0835"/>
<evidence type="ECO:0000313" key="6">
    <source>
        <dbReference type="EMBL" id="ADV81668.1"/>
    </source>
</evidence>
<dbReference type="PANTHER" id="PTHR44591">
    <property type="entry name" value="STRESS RESPONSE REGULATOR PROTEIN 1"/>
    <property type="match status" value="1"/>
</dbReference>
<dbReference type="SMART" id="SM00448">
    <property type="entry name" value="REC"/>
    <property type="match status" value="1"/>
</dbReference>
<dbReference type="HOGENOM" id="CLU_1160650_0_0_0"/>
<dbReference type="eggNOG" id="COG0745">
    <property type="taxonomic scope" value="Bacteria"/>
</dbReference>
<keyword evidence="1 3" id="KW-0597">Phosphoprotein</keyword>
<proteinExistence type="predicted"/>
<keyword evidence="7" id="KW-1185">Reference proteome</keyword>
<dbReference type="Gene3D" id="1.20.120.160">
    <property type="entry name" value="HPT domain"/>
    <property type="match status" value="1"/>
</dbReference>
<dbReference type="GO" id="GO:0004672">
    <property type="term" value="F:protein kinase activity"/>
    <property type="evidence" value="ECO:0007669"/>
    <property type="project" value="UniProtKB-ARBA"/>
</dbReference>
<dbReference type="InterPro" id="IPR050595">
    <property type="entry name" value="Bact_response_regulator"/>
</dbReference>
<feature type="domain" description="Response regulatory" evidence="4">
    <location>
        <begin position="7"/>
        <end position="118"/>
    </location>
</feature>